<organism evidence="2 3">
    <name type="scientific">Ligilactobacillus salivarius</name>
    <dbReference type="NCBI Taxonomy" id="1624"/>
    <lineage>
        <taxon>Bacteria</taxon>
        <taxon>Bacillati</taxon>
        <taxon>Bacillota</taxon>
        <taxon>Bacilli</taxon>
        <taxon>Lactobacillales</taxon>
        <taxon>Lactobacillaceae</taxon>
        <taxon>Ligilactobacillus</taxon>
    </lineage>
</organism>
<evidence type="ECO:0000313" key="3">
    <source>
        <dbReference type="Proteomes" id="UP001174888"/>
    </source>
</evidence>
<dbReference type="Proteomes" id="UP001174888">
    <property type="component" value="Unassembled WGS sequence"/>
</dbReference>
<keyword evidence="1" id="KW-0812">Transmembrane</keyword>
<evidence type="ECO:0000313" key="2">
    <source>
        <dbReference type="EMBL" id="MDN4833983.1"/>
    </source>
</evidence>
<comment type="caution">
    <text evidence="2">The sequence shown here is derived from an EMBL/GenBank/DDBJ whole genome shotgun (WGS) entry which is preliminary data.</text>
</comment>
<dbReference type="EMBL" id="JAUIQT010000001">
    <property type="protein sequence ID" value="MDN4833983.1"/>
    <property type="molecule type" value="Genomic_DNA"/>
</dbReference>
<proteinExistence type="predicted"/>
<dbReference type="RefSeq" id="WP_301207364.1">
    <property type="nucleotide sequence ID" value="NZ_JAUIQT010000001.1"/>
</dbReference>
<gene>
    <name evidence="2" type="ORF">QYC35_07190</name>
</gene>
<evidence type="ECO:0000256" key="1">
    <source>
        <dbReference type="SAM" id="Phobius"/>
    </source>
</evidence>
<accession>A0AAW7N8P4</accession>
<dbReference type="AlphaFoldDB" id="A0AAW7N8P4"/>
<feature type="transmembrane region" description="Helical" evidence="1">
    <location>
        <begin position="7"/>
        <end position="25"/>
    </location>
</feature>
<name>A0AAW7N8P4_9LACO</name>
<keyword evidence="1" id="KW-1133">Transmembrane helix</keyword>
<sequence length="123" mass="13780">MKVINDIIEWLVQTGLLSVLAIFLLKQLKPVLDNKAEHASTEQSRALWTLLEQVADMAVTSLVSQDKTGREKFDEASMIVNDVMKKQGYKLDSQTIHTAVQSAYEKSELTPTVNAKEETSNDK</sequence>
<reference evidence="2" key="1">
    <citation type="submission" date="2023-07" db="EMBL/GenBank/DDBJ databases">
        <title>Complete genome sequence of Ligilactobacillus salivarius SRCM217594 isolated from Gallus gallus domesticus feces.</title>
        <authorList>
            <person name="Yang H.-G."/>
            <person name="Ryu M.-S."/>
            <person name="Ha G.-S."/>
            <person name="Yang H.-J."/>
            <person name="Jeong D.-Y."/>
        </authorList>
    </citation>
    <scope>NUCLEOTIDE SEQUENCE</scope>
    <source>
        <strain evidence="2">SRCM217594</strain>
    </source>
</reference>
<protein>
    <submittedName>
        <fullName evidence="2">Phage holin, LLH family</fullName>
    </submittedName>
</protein>
<keyword evidence="1" id="KW-0472">Membrane</keyword>